<dbReference type="InterPro" id="IPR045601">
    <property type="entry name" value="DUF6455"/>
</dbReference>
<reference evidence="2 3" key="1">
    <citation type="submission" date="2016-10" db="EMBL/GenBank/DDBJ databases">
        <authorList>
            <person name="de Groot N.N."/>
        </authorList>
    </citation>
    <scope>NUCLEOTIDE SEQUENCE [LARGE SCALE GENOMIC DNA]</scope>
    <source>
        <strain evidence="2 3">CGMCC 1.10267</strain>
    </source>
</reference>
<dbReference type="EMBL" id="FNCS01000007">
    <property type="protein sequence ID" value="SDG76008.1"/>
    <property type="molecule type" value="Genomic_DNA"/>
</dbReference>
<evidence type="ECO:0000313" key="2">
    <source>
        <dbReference type="EMBL" id="SDG76008.1"/>
    </source>
</evidence>
<accession>A0A1G7WVN8</accession>
<evidence type="ECO:0000259" key="1">
    <source>
        <dbReference type="Pfam" id="PF20056"/>
    </source>
</evidence>
<keyword evidence="3" id="KW-1185">Reference proteome</keyword>
<feature type="domain" description="DUF6455" evidence="1">
    <location>
        <begin position="10"/>
        <end position="77"/>
    </location>
</feature>
<dbReference type="RefSeq" id="WP_176762649.1">
    <property type="nucleotide sequence ID" value="NZ_FNCS01000007.1"/>
</dbReference>
<dbReference type="AlphaFoldDB" id="A0A1G7WVN8"/>
<sequence length="84" mass="9077">MQQPVDIETVFVRRMQAVTSADLYGASLNAASAQKRLERAIACCTLCPHQTACAAWLDTHATRRAAPPAFCNNAHIMGPSKAHI</sequence>
<protein>
    <recommendedName>
        <fullName evidence="1">DUF6455 domain-containing protein</fullName>
    </recommendedName>
</protein>
<gene>
    <name evidence="2" type="ORF">SAMN04487974_107149</name>
</gene>
<dbReference type="Proteomes" id="UP000199495">
    <property type="component" value="Unassembled WGS sequence"/>
</dbReference>
<proteinExistence type="predicted"/>
<name>A0A1G7WVN8_9HYPH</name>
<organism evidence="2 3">
    <name type="scientific">Pelagibacterium luteolum</name>
    <dbReference type="NCBI Taxonomy" id="440168"/>
    <lineage>
        <taxon>Bacteria</taxon>
        <taxon>Pseudomonadati</taxon>
        <taxon>Pseudomonadota</taxon>
        <taxon>Alphaproteobacteria</taxon>
        <taxon>Hyphomicrobiales</taxon>
        <taxon>Devosiaceae</taxon>
        <taxon>Pelagibacterium</taxon>
    </lineage>
</organism>
<evidence type="ECO:0000313" key="3">
    <source>
        <dbReference type="Proteomes" id="UP000199495"/>
    </source>
</evidence>
<dbReference type="Pfam" id="PF20056">
    <property type="entry name" value="DUF6455"/>
    <property type="match status" value="1"/>
</dbReference>